<comment type="cofactor">
    <cofactor evidence="2 8">
        <name>pyridoxal 5'-phosphate</name>
        <dbReference type="ChEBI" id="CHEBI:597326"/>
    </cofactor>
</comment>
<dbReference type="NCBIfam" id="NF000818">
    <property type="entry name" value="PRK00062.1"/>
    <property type="match status" value="1"/>
</dbReference>
<dbReference type="NCBIfam" id="TIGR00713">
    <property type="entry name" value="hemL"/>
    <property type="match status" value="1"/>
</dbReference>
<evidence type="ECO:0000256" key="2">
    <source>
        <dbReference type="ARBA" id="ARBA00001933"/>
    </source>
</evidence>
<dbReference type="HAMAP" id="MF_00375">
    <property type="entry name" value="HemL_aminotrans_3"/>
    <property type="match status" value="1"/>
</dbReference>
<evidence type="ECO:0000256" key="6">
    <source>
        <dbReference type="ARBA" id="ARBA00023235"/>
    </source>
</evidence>
<dbReference type="Pfam" id="PF00202">
    <property type="entry name" value="Aminotran_3"/>
    <property type="match status" value="1"/>
</dbReference>
<dbReference type="GO" id="GO:0042286">
    <property type="term" value="F:glutamate-1-semialdehyde 2,1-aminomutase activity"/>
    <property type="evidence" value="ECO:0007669"/>
    <property type="project" value="UniProtKB-UniRule"/>
</dbReference>
<accession>A0A5S4ZSG4</accession>
<dbReference type="PANTHER" id="PTHR43713:SF3">
    <property type="entry name" value="GLUTAMATE-1-SEMIALDEHYDE 2,1-AMINOMUTASE 1, CHLOROPLASTIC-RELATED"/>
    <property type="match status" value="1"/>
</dbReference>
<dbReference type="Proteomes" id="UP000323166">
    <property type="component" value="Unassembled WGS sequence"/>
</dbReference>
<comment type="subcellular location">
    <subcellularLocation>
        <location evidence="8">Cytoplasm</location>
    </subcellularLocation>
</comment>
<gene>
    <name evidence="8" type="primary">hemL</name>
    <name evidence="9" type="ORF">LX24_02015</name>
</gene>
<dbReference type="FunFam" id="3.40.640.10:FF:000021">
    <property type="entry name" value="Glutamate-1-semialdehyde 2,1-aminomutase"/>
    <property type="match status" value="1"/>
</dbReference>
<dbReference type="PROSITE" id="PS00600">
    <property type="entry name" value="AA_TRANSFER_CLASS_3"/>
    <property type="match status" value="1"/>
</dbReference>
<dbReference type="InterPro" id="IPR004639">
    <property type="entry name" value="4pyrrol_synth_GluAld_NH2Trfase"/>
</dbReference>
<dbReference type="UniPathway" id="UPA00251">
    <property type="reaction ID" value="UER00317"/>
</dbReference>
<comment type="catalytic activity">
    <reaction evidence="1 8">
        <text>(S)-4-amino-5-oxopentanoate = 5-aminolevulinate</text>
        <dbReference type="Rhea" id="RHEA:14265"/>
        <dbReference type="ChEBI" id="CHEBI:57501"/>
        <dbReference type="ChEBI" id="CHEBI:356416"/>
        <dbReference type="EC" id="5.4.3.8"/>
    </reaction>
</comment>
<dbReference type="SUPFAM" id="SSF53383">
    <property type="entry name" value="PLP-dependent transferases"/>
    <property type="match status" value="1"/>
</dbReference>
<evidence type="ECO:0000313" key="10">
    <source>
        <dbReference type="Proteomes" id="UP000323166"/>
    </source>
</evidence>
<dbReference type="GO" id="GO:0006782">
    <property type="term" value="P:protoporphyrinogen IX biosynthetic process"/>
    <property type="evidence" value="ECO:0007669"/>
    <property type="project" value="UniProtKB-UniRule"/>
</dbReference>
<feature type="modified residue" description="N6-(pyridoxal phosphate)lysine" evidence="8">
    <location>
        <position position="269"/>
    </location>
</feature>
<keyword evidence="7 8" id="KW-0627">Porphyrin biosynthesis</keyword>
<comment type="caution">
    <text evidence="9">The sequence shown here is derived from an EMBL/GenBank/DDBJ whole genome shotgun (WGS) entry which is preliminary data.</text>
</comment>
<comment type="pathway">
    <text evidence="3">Porphyrin-containing compound metabolism; protoporphyrin-IX biosynthesis; 5-aminolevulinate from L-glutamyl-tRNA(Glu): step 2/2.</text>
</comment>
<comment type="similarity">
    <text evidence="4 8">Belongs to the class-III pyridoxal-phosphate-dependent aminotransferase family. HemL subfamily.</text>
</comment>
<dbReference type="Gene3D" id="3.40.640.10">
    <property type="entry name" value="Type I PLP-dependent aspartate aminotransferase-like (Major domain)"/>
    <property type="match status" value="1"/>
</dbReference>
<dbReference type="CDD" id="cd00610">
    <property type="entry name" value="OAT_like"/>
    <property type="match status" value="1"/>
</dbReference>
<evidence type="ECO:0000256" key="5">
    <source>
        <dbReference type="ARBA" id="ARBA00022898"/>
    </source>
</evidence>
<evidence type="ECO:0000256" key="4">
    <source>
        <dbReference type="ARBA" id="ARBA00008981"/>
    </source>
</evidence>
<evidence type="ECO:0000313" key="9">
    <source>
        <dbReference type="EMBL" id="TYO94998.1"/>
    </source>
</evidence>
<dbReference type="PANTHER" id="PTHR43713">
    <property type="entry name" value="GLUTAMATE-1-SEMIALDEHYDE 2,1-AMINOMUTASE"/>
    <property type="match status" value="1"/>
</dbReference>
<dbReference type="InterPro" id="IPR015422">
    <property type="entry name" value="PyrdxlP-dep_Trfase_small"/>
</dbReference>
<dbReference type="InterPro" id="IPR015424">
    <property type="entry name" value="PyrdxlP-dep_Trfase"/>
</dbReference>
<dbReference type="GO" id="GO:0008483">
    <property type="term" value="F:transaminase activity"/>
    <property type="evidence" value="ECO:0007669"/>
    <property type="project" value="InterPro"/>
</dbReference>
<dbReference type="RefSeq" id="WP_166512017.1">
    <property type="nucleotide sequence ID" value="NZ_VNHM01000010.1"/>
</dbReference>
<sequence>MHNGFNKSAQFYAEATKYIPGGVNSPVRAFKSVGGTPVFIARGEGAMLTDVDGNTYIDYVGSWGPLILGHRHPEVVKALQGCLEMGTSFGAPTELETELSKMIIEALPAMDMVRLVNSGTEATMSAIRLARGYTKRNKIVKFAGCYHGHADFLLIKAGSGALTLGVPTSPGVPAGTAEHTINAPFNDLETLQEIFRQVGEDIAAVIVEPVPGNMGVVPPVPGFLAGLRRLTEQYGALLIMDEVMTGFRVAYGGAQVLYNVEPDITCLGKIIGGGLPVGAYGGKKDIMSQVAPAGPVYQAGTLSGNPLAVTAGITTLQLLRRPGVYDELEQKSARLESGLKQAAEEAGLNLTFNRVGSMLCTFFTSEPVTDFISALKSDTERFAKYFAGMLDKGVYLAPSQFEAAFMSLAHTSEQIDQTIEAAREVFKGLTQ</sequence>
<keyword evidence="5 8" id="KW-0663">Pyridoxal phosphate</keyword>
<comment type="subunit">
    <text evidence="8">Homodimer.</text>
</comment>
<keyword evidence="8" id="KW-0963">Cytoplasm</keyword>
<keyword evidence="10" id="KW-1185">Reference proteome</keyword>
<evidence type="ECO:0000256" key="1">
    <source>
        <dbReference type="ARBA" id="ARBA00001579"/>
    </source>
</evidence>
<evidence type="ECO:0000256" key="8">
    <source>
        <dbReference type="HAMAP-Rule" id="MF_00375"/>
    </source>
</evidence>
<keyword evidence="6 8" id="KW-0413">Isomerase</keyword>
<dbReference type="EC" id="5.4.3.8" evidence="8"/>
<dbReference type="GO" id="GO:0030170">
    <property type="term" value="F:pyridoxal phosphate binding"/>
    <property type="evidence" value="ECO:0007669"/>
    <property type="project" value="InterPro"/>
</dbReference>
<dbReference type="GO" id="GO:0005737">
    <property type="term" value="C:cytoplasm"/>
    <property type="evidence" value="ECO:0007669"/>
    <property type="project" value="UniProtKB-SubCell"/>
</dbReference>
<protein>
    <recommendedName>
        <fullName evidence="8">Glutamate-1-semialdehyde 2,1-aminomutase</fullName>
        <shortName evidence="8">GSA</shortName>
        <ecNumber evidence="8">5.4.3.8</ecNumber>
    </recommendedName>
    <alternativeName>
        <fullName evidence="8">Glutamate-1-semialdehyde aminotransferase</fullName>
        <shortName evidence="8">GSA-AT</shortName>
    </alternativeName>
</protein>
<organism evidence="9 10">
    <name type="scientific">Desulfallas thermosapovorans DSM 6562</name>
    <dbReference type="NCBI Taxonomy" id="1121431"/>
    <lineage>
        <taxon>Bacteria</taxon>
        <taxon>Bacillati</taxon>
        <taxon>Bacillota</taxon>
        <taxon>Clostridia</taxon>
        <taxon>Eubacteriales</taxon>
        <taxon>Desulfallaceae</taxon>
        <taxon>Desulfallas</taxon>
    </lineage>
</organism>
<dbReference type="InterPro" id="IPR049704">
    <property type="entry name" value="Aminotrans_3_PPA_site"/>
</dbReference>
<reference evidence="9 10" key="1">
    <citation type="submission" date="2019-07" db="EMBL/GenBank/DDBJ databases">
        <title>Genomic Encyclopedia of Type Strains, Phase I: the one thousand microbial genomes (KMG-I) project.</title>
        <authorList>
            <person name="Kyrpides N."/>
        </authorList>
    </citation>
    <scope>NUCLEOTIDE SEQUENCE [LARGE SCALE GENOMIC DNA]</scope>
    <source>
        <strain evidence="9 10">DSM 6562</strain>
    </source>
</reference>
<dbReference type="InterPro" id="IPR005814">
    <property type="entry name" value="Aminotrans_3"/>
</dbReference>
<dbReference type="EMBL" id="VNHM01000010">
    <property type="protein sequence ID" value="TYO94998.1"/>
    <property type="molecule type" value="Genomic_DNA"/>
</dbReference>
<evidence type="ECO:0000256" key="7">
    <source>
        <dbReference type="ARBA" id="ARBA00023244"/>
    </source>
</evidence>
<proteinExistence type="inferred from homology"/>
<dbReference type="InterPro" id="IPR015421">
    <property type="entry name" value="PyrdxlP-dep_Trfase_major"/>
</dbReference>
<evidence type="ECO:0000256" key="3">
    <source>
        <dbReference type="ARBA" id="ARBA00004819"/>
    </source>
</evidence>
<dbReference type="AlphaFoldDB" id="A0A5S4ZSG4"/>
<name>A0A5S4ZSG4_9FIRM</name>
<dbReference type="Gene3D" id="3.90.1150.10">
    <property type="entry name" value="Aspartate Aminotransferase, domain 1"/>
    <property type="match status" value="1"/>
</dbReference>